<evidence type="ECO:0000256" key="1">
    <source>
        <dbReference type="SAM" id="Phobius"/>
    </source>
</evidence>
<dbReference type="AlphaFoldDB" id="A0A5C5VET6"/>
<evidence type="ECO:0000313" key="4">
    <source>
        <dbReference type="Proteomes" id="UP000316714"/>
    </source>
</evidence>
<keyword evidence="1" id="KW-1133">Transmembrane helix</keyword>
<feature type="transmembrane region" description="Helical" evidence="1">
    <location>
        <begin position="386"/>
        <end position="405"/>
    </location>
</feature>
<keyword evidence="2" id="KW-0732">Signal</keyword>
<organism evidence="3 4">
    <name type="scientific">Posidoniimonas corsicana</name>
    <dbReference type="NCBI Taxonomy" id="1938618"/>
    <lineage>
        <taxon>Bacteria</taxon>
        <taxon>Pseudomonadati</taxon>
        <taxon>Planctomycetota</taxon>
        <taxon>Planctomycetia</taxon>
        <taxon>Pirellulales</taxon>
        <taxon>Lacipirellulaceae</taxon>
        <taxon>Posidoniimonas</taxon>
    </lineage>
</organism>
<protein>
    <submittedName>
        <fullName evidence="3">Uncharacterized protein</fullName>
    </submittedName>
</protein>
<feature type="signal peptide" evidence="2">
    <location>
        <begin position="1"/>
        <end position="39"/>
    </location>
</feature>
<feature type="chain" id="PRO_5022967388" evidence="2">
    <location>
        <begin position="40"/>
        <end position="407"/>
    </location>
</feature>
<dbReference type="RefSeq" id="WP_146564509.1">
    <property type="nucleotide sequence ID" value="NZ_SIHJ01000001.1"/>
</dbReference>
<accession>A0A5C5VET6</accession>
<keyword evidence="4" id="KW-1185">Reference proteome</keyword>
<proteinExistence type="predicted"/>
<comment type="caution">
    <text evidence="3">The sequence shown here is derived from an EMBL/GenBank/DDBJ whole genome shotgun (WGS) entry which is preliminary data.</text>
</comment>
<evidence type="ECO:0000256" key="2">
    <source>
        <dbReference type="SAM" id="SignalP"/>
    </source>
</evidence>
<dbReference type="EMBL" id="SIHJ01000001">
    <property type="protein sequence ID" value="TWT37156.1"/>
    <property type="molecule type" value="Genomic_DNA"/>
</dbReference>
<dbReference type="Proteomes" id="UP000316714">
    <property type="component" value="Unassembled WGS sequence"/>
</dbReference>
<gene>
    <name evidence="3" type="ORF">KOR34_21030</name>
</gene>
<evidence type="ECO:0000313" key="3">
    <source>
        <dbReference type="EMBL" id="TWT37156.1"/>
    </source>
</evidence>
<reference evidence="3 4" key="1">
    <citation type="submission" date="2019-02" db="EMBL/GenBank/DDBJ databases">
        <title>Deep-cultivation of Planctomycetes and their phenomic and genomic characterization uncovers novel biology.</title>
        <authorList>
            <person name="Wiegand S."/>
            <person name="Jogler M."/>
            <person name="Boedeker C."/>
            <person name="Pinto D."/>
            <person name="Vollmers J."/>
            <person name="Rivas-Marin E."/>
            <person name="Kohn T."/>
            <person name="Peeters S.H."/>
            <person name="Heuer A."/>
            <person name="Rast P."/>
            <person name="Oberbeckmann S."/>
            <person name="Bunk B."/>
            <person name="Jeske O."/>
            <person name="Meyerdierks A."/>
            <person name="Storesund J.E."/>
            <person name="Kallscheuer N."/>
            <person name="Luecker S."/>
            <person name="Lage O.M."/>
            <person name="Pohl T."/>
            <person name="Merkel B.J."/>
            <person name="Hornburger P."/>
            <person name="Mueller R.-W."/>
            <person name="Bruemmer F."/>
            <person name="Labrenz M."/>
            <person name="Spormann A.M."/>
            <person name="Op Den Camp H."/>
            <person name="Overmann J."/>
            <person name="Amann R."/>
            <person name="Jetten M.S.M."/>
            <person name="Mascher T."/>
            <person name="Medema M.H."/>
            <person name="Devos D.P."/>
            <person name="Kaster A.-K."/>
            <person name="Ovreas L."/>
            <person name="Rohde M."/>
            <person name="Galperin M.Y."/>
            <person name="Jogler C."/>
        </authorList>
    </citation>
    <scope>NUCLEOTIDE SEQUENCE [LARGE SCALE GENOMIC DNA]</scope>
    <source>
        <strain evidence="3 4">KOR34</strain>
    </source>
</reference>
<sequence precursor="true">MKNPRSIIFHTYLNYHHDLFQALFAIATLVTAFSNAASAANGGDELPSAGAIMDKVESRFPLVDNLQADIRWRYTELDKPVEVYTQRLWSDSLGRFRSRVTKSIEGIAQELRTYDDIFDGGTSYLSTFRADVPHHGVIGVDSNGDEPAGEMGLLSTAIYNGKGADGQDLVMTRLPNAIDWCSDSARKCFDKAIRNGAEATVTESHNKDLSCREYVIEFTSKGVGSSKGYNIRFSVAPDRGYLVTGFHRRALGNGTDIHQDLTKLKKTGGVWMPYGSRSRTVNSASSKEWFRWEADFQNLVVNSPILDDDTFSFIGAPGSVVFDHRYDVRYRVPPSGVRTDQLAAVALRVSENDPSMPPLTHNPFPHGLEINSNADSEAGNRPNHTLVAINVAVIVLLLVALVYRLQN</sequence>
<keyword evidence="1" id="KW-0812">Transmembrane</keyword>
<name>A0A5C5VET6_9BACT</name>
<keyword evidence="1" id="KW-0472">Membrane</keyword>